<dbReference type="AlphaFoldDB" id="A0A1C3ERJ6"/>
<sequence>MDKNEILHFWFGELEGDVTKENRQKLWFTGGQDVDQQIKDKFQDIVSQAGQGKLTEWMDTPEGMLALIVLLDQFTRNIYRGIGAAFRHDEFALAICKKGLAKGFDSRLPAIQRVFFYLPLEHSESLEDQEESLFRFSQLAKLVAPEHKAVFENFFDFAKKHHDIIAQFGRFPHRNSTLGRLSSEEEIRWLNEGGARFGQ</sequence>
<dbReference type="Pfam" id="PF06041">
    <property type="entry name" value="DUF924"/>
    <property type="match status" value="1"/>
</dbReference>
<dbReference type="PANTHER" id="PTHR23004">
    <property type="entry name" value="DOUBLECORTIN DOMAIN CONTAINING 2"/>
    <property type="match status" value="1"/>
</dbReference>
<dbReference type="EMBL" id="LYBM01000002">
    <property type="protein sequence ID" value="ODA35846.1"/>
    <property type="molecule type" value="Genomic_DNA"/>
</dbReference>
<dbReference type="PANTHER" id="PTHR23004:SF7">
    <property type="entry name" value="DUF924-DOMAIN-CONTAINING PROTEIN"/>
    <property type="match status" value="1"/>
</dbReference>
<evidence type="ECO:0000313" key="1">
    <source>
        <dbReference type="EMBL" id="ODA35846.1"/>
    </source>
</evidence>
<dbReference type="RefSeq" id="WP_068898714.1">
    <property type="nucleotide sequence ID" value="NZ_JBHUIF010000032.1"/>
</dbReference>
<dbReference type="SUPFAM" id="SSF48452">
    <property type="entry name" value="TPR-like"/>
    <property type="match status" value="1"/>
</dbReference>
<dbReference type="Gene3D" id="1.20.58.320">
    <property type="entry name" value="TPR-like"/>
    <property type="match status" value="1"/>
</dbReference>
<organism evidence="1 2">
    <name type="scientific">Veronia pacifica</name>
    <dbReference type="NCBI Taxonomy" id="1080227"/>
    <lineage>
        <taxon>Bacteria</taxon>
        <taxon>Pseudomonadati</taxon>
        <taxon>Pseudomonadota</taxon>
        <taxon>Gammaproteobacteria</taxon>
        <taxon>Vibrionales</taxon>
        <taxon>Vibrionaceae</taxon>
        <taxon>Veronia</taxon>
    </lineage>
</organism>
<dbReference type="STRING" id="1080227.A8L45_02075"/>
<keyword evidence="2" id="KW-1185">Reference proteome</keyword>
<dbReference type="InterPro" id="IPR010323">
    <property type="entry name" value="DUF924"/>
</dbReference>
<evidence type="ECO:0000313" key="2">
    <source>
        <dbReference type="Proteomes" id="UP000094936"/>
    </source>
</evidence>
<proteinExistence type="predicted"/>
<dbReference type="Proteomes" id="UP000094936">
    <property type="component" value="Unassembled WGS sequence"/>
</dbReference>
<gene>
    <name evidence="1" type="ORF">A8L45_02075</name>
</gene>
<dbReference type="Gene3D" id="1.25.40.10">
    <property type="entry name" value="Tetratricopeptide repeat domain"/>
    <property type="match status" value="1"/>
</dbReference>
<comment type="caution">
    <text evidence="1">The sequence shown here is derived from an EMBL/GenBank/DDBJ whole genome shotgun (WGS) entry which is preliminary data.</text>
</comment>
<accession>A0A1C3ERJ6</accession>
<evidence type="ECO:0008006" key="3">
    <source>
        <dbReference type="Google" id="ProtNLM"/>
    </source>
</evidence>
<reference evidence="1 2" key="1">
    <citation type="submission" date="2016-05" db="EMBL/GenBank/DDBJ databases">
        <title>Genomic Taxonomy of the Vibrionaceae.</title>
        <authorList>
            <person name="Gomez-Gil B."/>
            <person name="Enciso-Ibarra J."/>
        </authorList>
    </citation>
    <scope>NUCLEOTIDE SEQUENCE [LARGE SCALE GENOMIC DNA]</scope>
    <source>
        <strain evidence="1 2">CAIM 1920</strain>
    </source>
</reference>
<name>A0A1C3ERJ6_9GAMM</name>
<dbReference type="OrthoDB" id="7593450at2"/>
<dbReference type="InterPro" id="IPR011990">
    <property type="entry name" value="TPR-like_helical_dom_sf"/>
</dbReference>
<protein>
    <recommendedName>
        <fullName evidence="3">DUF924 domain-containing protein</fullName>
    </recommendedName>
</protein>